<name>D9QMH8_BRESC</name>
<dbReference type="KEGG" id="bsb:Bresu_0834"/>
<dbReference type="InterPro" id="IPR017136">
    <property type="entry name" value="UCP037205"/>
</dbReference>
<dbReference type="eggNOG" id="COG4338">
    <property type="taxonomic scope" value="Bacteria"/>
</dbReference>
<dbReference type="PANTHER" id="PTHR37463:SF1">
    <property type="entry name" value="DUF2256 DOMAIN-CONTAINING PROTEIN"/>
    <property type="match status" value="1"/>
</dbReference>
<proteinExistence type="predicted"/>
<dbReference type="InParanoid" id="D9QMH8"/>
<protein>
    <submittedName>
        <fullName evidence="1">Uncharacterized conserved protein UCP037205</fullName>
    </submittedName>
</protein>
<dbReference type="EMBL" id="CP002102">
    <property type="protein sequence ID" value="ADL00148.1"/>
    <property type="molecule type" value="Genomic_DNA"/>
</dbReference>
<keyword evidence="2" id="KW-1185">Reference proteome</keyword>
<evidence type="ECO:0000313" key="2">
    <source>
        <dbReference type="Proteomes" id="UP000002696"/>
    </source>
</evidence>
<evidence type="ECO:0000313" key="1">
    <source>
        <dbReference type="EMBL" id="ADL00148.1"/>
    </source>
</evidence>
<dbReference type="Proteomes" id="UP000002696">
    <property type="component" value="Chromosome"/>
</dbReference>
<dbReference type="STRING" id="633149.Bresu_0834"/>
<organism evidence="1 2">
    <name type="scientific">Brevundimonas subvibrioides (strain ATCC 15264 / DSM 4735 / LMG 14903 / NBRC 16000 / CB 81)</name>
    <name type="common">Caulobacter subvibrioides</name>
    <dbReference type="NCBI Taxonomy" id="633149"/>
    <lineage>
        <taxon>Bacteria</taxon>
        <taxon>Pseudomonadati</taxon>
        <taxon>Pseudomonadota</taxon>
        <taxon>Alphaproteobacteria</taxon>
        <taxon>Caulobacterales</taxon>
        <taxon>Caulobacteraceae</taxon>
        <taxon>Brevundimonas</taxon>
    </lineage>
</organism>
<sequence length="67" mass="7427">MSRKHVNKGLSPKKGDLPEKTCVVCQRPFAWRAKWARDWGTITVCSDRCRSAKKLSAKRDGPAAPGS</sequence>
<dbReference type="HOGENOM" id="CLU_201808_0_1_5"/>
<dbReference type="RefSeq" id="WP_013268251.1">
    <property type="nucleotide sequence ID" value="NC_014375.1"/>
</dbReference>
<dbReference type="Pfam" id="PF10013">
    <property type="entry name" value="DUF2256"/>
    <property type="match status" value="1"/>
</dbReference>
<dbReference type="BioCyc" id="BSUB633149:G1GM8-834-MONOMER"/>
<accession>D9QMH8</accession>
<reference evidence="2" key="1">
    <citation type="journal article" date="2011" name="J. Bacteriol.">
        <title>Genome sequences of eight morphologically diverse alphaproteobacteria.</title>
        <authorList>
            <consortium name="US DOE Joint Genome Institute"/>
            <person name="Brown P.J."/>
            <person name="Kysela D.T."/>
            <person name="Buechlein A."/>
            <person name="Hemmerich C."/>
            <person name="Brun Y.V."/>
        </authorList>
    </citation>
    <scope>NUCLEOTIDE SEQUENCE [LARGE SCALE GENOMIC DNA]</scope>
    <source>
        <strain evidence="2">ATCC 15264 / DSM 4735 / LMG 14903 / NBRC 16000 / CB 81</strain>
    </source>
</reference>
<dbReference type="AlphaFoldDB" id="D9QMH8"/>
<dbReference type="PANTHER" id="PTHR37463">
    <property type="entry name" value="GSL3115 PROTEIN"/>
    <property type="match status" value="1"/>
</dbReference>
<dbReference type="OrthoDB" id="27194at2"/>
<gene>
    <name evidence="1" type="ordered locus">Bresu_0834</name>
</gene>